<evidence type="ECO:0000313" key="4">
    <source>
        <dbReference type="Proteomes" id="UP000033632"/>
    </source>
</evidence>
<dbReference type="Pfam" id="PF01636">
    <property type="entry name" value="APH"/>
    <property type="match status" value="1"/>
</dbReference>
<dbReference type="RefSeq" id="WP_046107307.1">
    <property type="nucleotide sequence ID" value="NZ_JZEX01000051.1"/>
</dbReference>
<accession>A0A0F5FW41</accession>
<protein>
    <recommendedName>
        <fullName evidence="2">Aminoglycoside phosphotransferase domain-containing protein</fullName>
    </recommendedName>
</protein>
<dbReference type="PANTHER" id="PTHR21064:SF6">
    <property type="entry name" value="AMINOGLYCOSIDE PHOSPHOTRANSFERASE DOMAIN-CONTAINING PROTEIN"/>
    <property type="match status" value="1"/>
</dbReference>
<dbReference type="AlphaFoldDB" id="A0A0F5FW41"/>
<dbReference type="GO" id="GO:0009088">
    <property type="term" value="P:threonine biosynthetic process"/>
    <property type="evidence" value="ECO:0007669"/>
    <property type="project" value="TreeGrafter"/>
</dbReference>
<dbReference type="Gene3D" id="3.90.1200.10">
    <property type="match status" value="1"/>
</dbReference>
<proteinExistence type="inferred from homology"/>
<keyword evidence="4" id="KW-1185">Reference proteome</keyword>
<feature type="domain" description="Aminoglycoside phosphotransferase" evidence="2">
    <location>
        <begin position="29"/>
        <end position="266"/>
    </location>
</feature>
<dbReference type="OrthoDB" id="241498at2"/>
<comment type="similarity">
    <text evidence="1">Belongs to the pseudomonas-type ThrB family.</text>
</comment>
<dbReference type="InterPro" id="IPR050249">
    <property type="entry name" value="Pseudomonas-type_ThrB"/>
</dbReference>
<dbReference type="Proteomes" id="UP000033632">
    <property type="component" value="Unassembled WGS sequence"/>
</dbReference>
<reference evidence="3 4" key="1">
    <citation type="submission" date="2015-03" db="EMBL/GenBank/DDBJ databases">
        <authorList>
            <person name="Hassan Y.I."/>
            <person name="Lepp D."/>
            <person name="Li X.-Z."/>
            <person name="Zhou T."/>
        </authorList>
    </citation>
    <scope>NUCLEOTIDE SEQUENCE [LARGE SCALE GENOMIC DNA]</scope>
    <source>
        <strain evidence="3 4">BD-c194</strain>
    </source>
</reference>
<evidence type="ECO:0000313" key="3">
    <source>
        <dbReference type="EMBL" id="KKB13064.1"/>
    </source>
</evidence>
<dbReference type="EMBL" id="JZEX01000051">
    <property type="protein sequence ID" value="KKB13064.1"/>
    <property type="molecule type" value="Genomic_DNA"/>
</dbReference>
<evidence type="ECO:0000256" key="1">
    <source>
        <dbReference type="ARBA" id="ARBA00038240"/>
    </source>
</evidence>
<comment type="caution">
    <text evidence="3">The sequence shown here is derived from an EMBL/GenBank/DDBJ whole genome shotgun (WGS) entry which is preliminary data.</text>
</comment>
<dbReference type="GO" id="GO:0004413">
    <property type="term" value="F:homoserine kinase activity"/>
    <property type="evidence" value="ECO:0007669"/>
    <property type="project" value="TreeGrafter"/>
</dbReference>
<dbReference type="InterPro" id="IPR011009">
    <property type="entry name" value="Kinase-like_dom_sf"/>
</dbReference>
<organism evidence="3 4">
    <name type="scientific">Devosia geojensis</name>
    <dbReference type="NCBI Taxonomy" id="443610"/>
    <lineage>
        <taxon>Bacteria</taxon>
        <taxon>Pseudomonadati</taxon>
        <taxon>Pseudomonadota</taxon>
        <taxon>Alphaproteobacteria</taxon>
        <taxon>Hyphomicrobiales</taxon>
        <taxon>Devosiaceae</taxon>
        <taxon>Devosia</taxon>
    </lineage>
</organism>
<dbReference type="PATRIC" id="fig|443610.3.peg.3278"/>
<name>A0A0F5FW41_9HYPH</name>
<dbReference type="SUPFAM" id="SSF56112">
    <property type="entry name" value="Protein kinase-like (PK-like)"/>
    <property type="match status" value="1"/>
</dbReference>
<dbReference type="PANTHER" id="PTHR21064">
    <property type="entry name" value="AMINOGLYCOSIDE PHOSPHOTRANSFERASE DOMAIN-CONTAINING PROTEIN-RELATED"/>
    <property type="match status" value="1"/>
</dbReference>
<evidence type="ECO:0000259" key="2">
    <source>
        <dbReference type="Pfam" id="PF01636"/>
    </source>
</evidence>
<gene>
    <name evidence="3" type="ORF">VE25_03995</name>
</gene>
<dbReference type="InterPro" id="IPR002575">
    <property type="entry name" value="Aminoglycoside_PTrfase"/>
</dbReference>
<dbReference type="STRING" id="443610.VE25_03995"/>
<sequence>MHPTVDFAVRALANWPVAPAAEVRLVNYSENHTFTVTSADGARYCLRVHRPGYQSPRSIASELDWLDALRRDTDLPIPNPRAGRDGYLLQRIEDGGVARDCVLFDFIEGEEPVFGGGLEPVFETLGGYAARMHAHAAAWRPPADFARQSWSAAHVLDPDGLWGDWRVAPGMTQAIRSVLDRLDAKLRADLDAYGFGKDRFGLIHADMRLGNLLVDGERVSLLDFDDSGFCWFAYDFAAAVSFHETDSIVAALKDAWLRGYAPLRPLAREDIAAMDAMVLLRRMALLAWIGSHAETSLARRHEPGYAEGAAGLAERYLGGRDLWG</sequence>